<accession>A0ABX2FUQ2</accession>
<evidence type="ECO:0000313" key="4">
    <source>
        <dbReference type="Proteomes" id="UP000779507"/>
    </source>
</evidence>
<comment type="caution">
    <text evidence="3">The sequence shown here is derived from an EMBL/GenBank/DDBJ whole genome shotgun (WGS) entry which is preliminary data.</text>
</comment>
<gene>
    <name evidence="3" type="ORF">HNP98_003054</name>
</gene>
<evidence type="ECO:0000256" key="1">
    <source>
        <dbReference type="SAM" id="SignalP"/>
    </source>
</evidence>
<name>A0ABX2FUQ2_9BACT</name>
<feature type="domain" description="Outer membrane protein beta-barrel" evidence="2">
    <location>
        <begin position="19"/>
        <end position="181"/>
    </location>
</feature>
<dbReference type="EMBL" id="JABSNP010000015">
    <property type="protein sequence ID" value="NRT20214.1"/>
    <property type="molecule type" value="Genomic_DNA"/>
</dbReference>
<dbReference type="Proteomes" id="UP000779507">
    <property type="component" value="Unassembled WGS sequence"/>
</dbReference>
<feature type="chain" id="PRO_5046246799" description="Outer membrane protein beta-barrel domain-containing protein" evidence="1">
    <location>
        <begin position="20"/>
        <end position="205"/>
    </location>
</feature>
<dbReference type="InterPro" id="IPR025665">
    <property type="entry name" value="Beta-barrel_OMP_2"/>
</dbReference>
<dbReference type="Pfam" id="PF13568">
    <property type="entry name" value="OMP_b-brl_2"/>
    <property type="match status" value="1"/>
</dbReference>
<protein>
    <recommendedName>
        <fullName evidence="2">Outer membrane protein beta-barrel domain-containing protein</fullName>
    </recommendedName>
</protein>
<evidence type="ECO:0000313" key="3">
    <source>
        <dbReference type="EMBL" id="NRT20214.1"/>
    </source>
</evidence>
<evidence type="ECO:0000259" key="2">
    <source>
        <dbReference type="Pfam" id="PF13568"/>
    </source>
</evidence>
<feature type="signal peptide" evidence="1">
    <location>
        <begin position="1"/>
        <end position="19"/>
    </location>
</feature>
<sequence>MKHLLLLFSALYLTVEARAQNPAVHAPTHKISFGIKAGFNSSNTDFNRGIPAPAAPVETAWKPGFVTGFLLQVPIGKRLFLQPEYLYSLMGGKNNTSGTEYSFGYLSLPVLLKYSLTPRLEIMAGPQFDLLIRATQRVNGSSEDITHDTEERSVGATAGLEFYVMRNLSLAGRYLFGLNHIGIGQRSAVTEFEFESVQLTTNFRF</sequence>
<organism evidence="3 4">
    <name type="scientific">Hymenobacter caeli</name>
    <dbReference type="NCBI Taxonomy" id="2735894"/>
    <lineage>
        <taxon>Bacteria</taxon>
        <taxon>Pseudomonadati</taxon>
        <taxon>Bacteroidota</taxon>
        <taxon>Cytophagia</taxon>
        <taxon>Cytophagales</taxon>
        <taxon>Hymenobacteraceae</taxon>
        <taxon>Hymenobacter</taxon>
    </lineage>
</organism>
<proteinExistence type="predicted"/>
<keyword evidence="1" id="KW-0732">Signal</keyword>
<dbReference type="SUPFAM" id="SSF56925">
    <property type="entry name" value="OMPA-like"/>
    <property type="match status" value="1"/>
</dbReference>
<dbReference type="InterPro" id="IPR011250">
    <property type="entry name" value="OMP/PagP_B-barrel"/>
</dbReference>
<dbReference type="RefSeq" id="WP_173810996.1">
    <property type="nucleotide sequence ID" value="NZ_JABSNP010000015.1"/>
</dbReference>
<keyword evidence="4" id="KW-1185">Reference proteome</keyword>
<reference evidence="3 4" key="1">
    <citation type="submission" date="2020-05" db="EMBL/GenBank/DDBJ databases">
        <title>Genomic Encyclopedia of Type Strains, Phase IV (KMG-V): Genome sequencing to study the core and pangenomes of soil and plant-associated prokaryotes.</title>
        <authorList>
            <person name="Whitman W."/>
        </authorList>
    </citation>
    <scope>NUCLEOTIDE SEQUENCE [LARGE SCALE GENOMIC DNA]</scope>
    <source>
        <strain evidence="3 4">9A</strain>
    </source>
</reference>